<dbReference type="Gene3D" id="3.40.720.10">
    <property type="entry name" value="Alkaline Phosphatase, subunit A"/>
    <property type="match status" value="1"/>
</dbReference>
<feature type="signal peptide" evidence="2">
    <location>
        <begin position="1"/>
        <end position="17"/>
    </location>
</feature>
<comment type="caution">
    <text evidence="3">The sequence shown here is derived from an EMBL/GenBank/DDBJ whole genome shotgun (WGS) entry which is preliminary data.</text>
</comment>
<organism evidence="3 4">
    <name type="scientific">Deinococcus roseus</name>
    <dbReference type="NCBI Taxonomy" id="392414"/>
    <lineage>
        <taxon>Bacteria</taxon>
        <taxon>Thermotogati</taxon>
        <taxon>Deinococcota</taxon>
        <taxon>Deinococci</taxon>
        <taxon>Deinococcales</taxon>
        <taxon>Deinococcaceae</taxon>
        <taxon>Deinococcus</taxon>
    </lineage>
</organism>
<feature type="chain" id="PRO_5046650717" evidence="2">
    <location>
        <begin position="18"/>
        <end position="300"/>
    </location>
</feature>
<keyword evidence="4" id="KW-1185">Reference proteome</keyword>
<keyword evidence="2" id="KW-0732">Signal</keyword>
<keyword evidence="1" id="KW-0378">Hydrolase</keyword>
<dbReference type="SUPFAM" id="SSF53649">
    <property type="entry name" value="Alkaline phosphatase-like"/>
    <property type="match status" value="1"/>
</dbReference>
<dbReference type="Pfam" id="PF04185">
    <property type="entry name" value="Phosphoesterase"/>
    <property type="match status" value="1"/>
</dbReference>
<sequence>MKPLLLLGLLGWGTAGAAPAKTPHFGHVFVIVLENHGFGSVIGNKNMPEINRLAGTYGLATNFWAITHPSLPNYVALVSGSTHGIQDDDATVVLKGDNLADQLEHAGLSWKSYLGGLPEAGSKVNFAGVFGRYARKHNPFLLFKSIQQDMARAKQVVPLDQLASDLKSGEMPNFSLIVPDQCEDMHGTPACRGGKNLEATGDQVAGELVRKIMTSKSWGKNDVIFLTFDEADESAPAQGPEKVDQGGRVVLVVVSGKARGPISSKVAFNHYSVLRTVEEGFGLPVMGEARNSRALWGFFP</sequence>
<dbReference type="PANTHER" id="PTHR31956">
    <property type="entry name" value="NON-SPECIFIC PHOSPHOLIPASE C4-RELATED"/>
    <property type="match status" value="1"/>
</dbReference>
<dbReference type="Proteomes" id="UP000632222">
    <property type="component" value="Unassembled WGS sequence"/>
</dbReference>
<dbReference type="InterPro" id="IPR007312">
    <property type="entry name" value="Phosphoesterase"/>
</dbReference>
<name>A0ABQ2DH65_9DEIO</name>
<accession>A0ABQ2DH65</accession>
<dbReference type="InterPro" id="IPR017850">
    <property type="entry name" value="Alkaline_phosphatase_core_sf"/>
</dbReference>
<dbReference type="PANTHER" id="PTHR31956:SF8">
    <property type="entry name" value="ACID PHOSPHATASE PHOA (AFU_ORTHOLOGUE AFUA_1G03570)"/>
    <property type="match status" value="1"/>
</dbReference>
<protein>
    <submittedName>
        <fullName evidence="3">Acid phosphatase</fullName>
    </submittedName>
</protein>
<evidence type="ECO:0000256" key="1">
    <source>
        <dbReference type="ARBA" id="ARBA00022801"/>
    </source>
</evidence>
<evidence type="ECO:0000313" key="4">
    <source>
        <dbReference type="Proteomes" id="UP000632222"/>
    </source>
</evidence>
<proteinExistence type="predicted"/>
<evidence type="ECO:0000313" key="3">
    <source>
        <dbReference type="EMBL" id="GGJ57562.1"/>
    </source>
</evidence>
<gene>
    <name evidence="3" type="ORF">GCM10008938_49550</name>
</gene>
<dbReference type="RefSeq" id="WP_189008718.1">
    <property type="nucleotide sequence ID" value="NZ_BMOD01000039.1"/>
</dbReference>
<reference evidence="4" key="1">
    <citation type="journal article" date="2019" name="Int. J. Syst. Evol. Microbiol.">
        <title>The Global Catalogue of Microorganisms (GCM) 10K type strain sequencing project: providing services to taxonomists for standard genome sequencing and annotation.</title>
        <authorList>
            <consortium name="The Broad Institute Genomics Platform"/>
            <consortium name="The Broad Institute Genome Sequencing Center for Infectious Disease"/>
            <person name="Wu L."/>
            <person name="Ma J."/>
        </authorList>
    </citation>
    <scope>NUCLEOTIDE SEQUENCE [LARGE SCALE GENOMIC DNA]</scope>
    <source>
        <strain evidence="4">JCM 14370</strain>
    </source>
</reference>
<dbReference type="EMBL" id="BMOD01000039">
    <property type="protein sequence ID" value="GGJ57562.1"/>
    <property type="molecule type" value="Genomic_DNA"/>
</dbReference>
<evidence type="ECO:0000256" key="2">
    <source>
        <dbReference type="SAM" id="SignalP"/>
    </source>
</evidence>